<evidence type="ECO:0000256" key="2">
    <source>
        <dbReference type="ARBA" id="ARBA00022473"/>
    </source>
</evidence>
<reference evidence="10" key="1">
    <citation type="submission" date="2021-11" db="EMBL/GenBank/DDBJ databases">
        <authorList>
            <person name="Schell T."/>
        </authorList>
    </citation>
    <scope>NUCLEOTIDE SEQUENCE</scope>
    <source>
        <strain evidence="10">M5</strain>
    </source>
</reference>
<dbReference type="PANTHER" id="PTHR24338:SF0">
    <property type="entry name" value="MUSCLE SEGMENTATION HOMEOBOX"/>
    <property type="match status" value="1"/>
</dbReference>
<accession>A0A8J2WC38</accession>
<sequence length="256" mass="29447">MYGGKGRHGKSPSISRMHPYLLAHSHRADVGGPPITSAVYFDALHLNDHSMKKIYCSSRFTSPKTNKMDSEIIYKDQEINKRESTAEEFPVKKNIARNRLPPEGALMAAVDKPREIITVRPKPKVDFSIEAILSSRTSAPSAIVVTSSEIFNSESKSRSINDHSDPNFSWVYCTRYRPPKLPRAKREMNLRNRYRNPRIPFSTTEVGELERKFLQSPYLGSNDVNELAATLNMSPKRVKIWFQNRRARERREREVQ</sequence>
<dbReference type="InterPro" id="IPR050674">
    <property type="entry name" value="Msh_Homeobox_Regulators"/>
</dbReference>
<proteinExistence type="inferred from homology"/>
<dbReference type="Gene3D" id="1.10.10.60">
    <property type="entry name" value="Homeodomain-like"/>
    <property type="match status" value="1"/>
</dbReference>
<keyword evidence="3 7" id="KW-0238">DNA-binding</keyword>
<dbReference type="Pfam" id="PF00046">
    <property type="entry name" value="Homeodomain"/>
    <property type="match status" value="1"/>
</dbReference>
<evidence type="ECO:0000256" key="8">
    <source>
        <dbReference type="RuleBase" id="RU000682"/>
    </source>
</evidence>
<dbReference type="OrthoDB" id="1867783at2759"/>
<dbReference type="GO" id="GO:0000977">
    <property type="term" value="F:RNA polymerase II transcription regulatory region sequence-specific DNA binding"/>
    <property type="evidence" value="ECO:0007669"/>
    <property type="project" value="TreeGrafter"/>
</dbReference>
<keyword evidence="5 7" id="KW-0539">Nucleus</keyword>
<dbReference type="Proteomes" id="UP000789390">
    <property type="component" value="Unassembled WGS sequence"/>
</dbReference>
<keyword evidence="11" id="KW-1185">Reference proteome</keyword>
<keyword evidence="2" id="KW-0217">Developmental protein</keyword>
<evidence type="ECO:0000256" key="7">
    <source>
        <dbReference type="PROSITE-ProRule" id="PRU00108"/>
    </source>
</evidence>
<dbReference type="InterPro" id="IPR001356">
    <property type="entry name" value="HD"/>
</dbReference>
<dbReference type="SMART" id="SM00389">
    <property type="entry name" value="HOX"/>
    <property type="match status" value="1"/>
</dbReference>
<comment type="subcellular location">
    <subcellularLocation>
        <location evidence="1 7 8">Nucleus</location>
    </subcellularLocation>
</comment>
<dbReference type="SUPFAM" id="SSF46689">
    <property type="entry name" value="Homeodomain-like"/>
    <property type="match status" value="1"/>
</dbReference>
<dbReference type="InterPro" id="IPR009057">
    <property type="entry name" value="Homeodomain-like_sf"/>
</dbReference>
<dbReference type="InterPro" id="IPR017970">
    <property type="entry name" value="Homeobox_CS"/>
</dbReference>
<dbReference type="PROSITE" id="PS00027">
    <property type="entry name" value="HOMEOBOX_1"/>
    <property type="match status" value="1"/>
</dbReference>
<gene>
    <name evidence="10" type="ORF">DGAL_LOCUS16023</name>
</gene>
<comment type="similarity">
    <text evidence="6">Belongs to the Msh homeobox family.</text>
</comment>
<dbReference type="GO" id="GO:0000981">
    <property type="term" value="F:DNA-binding transcription factor activity, RNA polymerase II-specific"/>
    <property type="evidence" value="ECO:0007669"/>
    <property type="project" value="InterPro"/>
</dbReference>
<dbReference type="PROSITE" id="PS50071">
    <property type="entry name" value="HOMEOBOX_2"/>
    <property type="match status" value="1"/>
</dbReference>
<evidence type="ECO:0000256" key="6">
    <source>
        <dbReference type="ARBA" id="ARBA00038425"/>
    </source>
</evidence>
<dbReference type="CDD" id="cd00086">
    <property type="entry name" value="homeodomain"/>
    <property type="match status" value="1"/>
</dbReference>
<evidence type="ECO:0000313" key="10">
    <source>
        <dbReference type="EMBL" id="CAH0112308.1"/>
    </source>
</evidence>
<evidence type="ECO:0000313" key="11">
    <source>
        <dbReference type="Proteomes" id="UP000789390"/>
    </source>
</evidence>
<evidence type="ECO:0000259" key="9">
    <source>
        <dbReference type="PROSITE" id="PS50071"/>
    </source>
</evidence>
<evidence type="ECO:0000256" key="4">
    <source>
        <dbReference type="ARBA" id="ARBA00023155"/>
    </source>
</evidence>
<dbReference type="PANTHER" id="PTHR24338">
    <property type="entry name" value="HOMEOBOX PROTEIN MSX"/>
    <property type="match status" value="1"/>
</dbReference>
<dbReference type="GO" id="GO:0048598">
    <property type="term" value="P:embryonic morphogenesis"/>
    <property type="evidence" value="ECO:0007669"/>
    <property type="project" value="TreeGrafter"/>
</dbReference>
<feature type="DNA-binding region" description="Homeobox" evidence="7">
    <location>
        <begin position="194"/>
        <end position="253"/>
    </location>
</feature>
<feature type="domain" description="Homeobox" evidence="9">
    <location>
        <begin position="192"/>
        <end position="252"/>
    </location>
</feature>
<name>A0A8J2WC38_9CRUS</name>
<organism evidence="10 11">
    <name type="scientific">Daphnia galeata</name>
    <dbReference type="NCBI Taxonomy" id="27404"/>
    <lineage>
        <taxon>Eukaryota</taxon>
        <taxon>Metazoa</taxon>
        <taxon>Ecdysozoa</taxon>
        <taxon>Arthropoda</taxon>
        <taxon>Crustacea</taxon>
        <taxon>Branchiopoda</taxon>
        <taxon>Diplostraca</taxon>
        <taxon>Cladocera</taxon>
        <taxon>Anomopoda</taxon>
        <taxon>Daphniidae</taxon>
        <taxon>Daphnia</taxon>
    </lineage>
</organism>
<dbReference type="EMBL" id="CAKKLH010000325">
    <property type="protein sequence ID" value="CAH0112308.1"/>
    <property type="molecule type" value="Genomic_DNA"/>
</dbReference>
<evidence type="ECO:0000256" key="5">
    <source>
        <dbReference type="ARBA" id="ARBA00023242"/>
    </source>
</evidence>
<dbReference type="AlphaFoldDB" id="A0A8J2WC38"/>
<dbReference type="GO" id="GO:0005634">
    <property type="term" value="C:nucleus"/>
    <property type="evidence" value="ECO:0007669"/>
    <property type="project" value="UniProtKB-SubCell"/>
</dbReference>
<evidence type="ECO:0000256" key="1">
    <source>
        <dbReference type="ARBA" id="ARBA00004123"/>
    </source>
</evidence>
<comment type="caution">
    <text evidence="10">The sequence shown here is derived from an EMBL/GenBank/DDBJ whole genome shotgun (WGS) entry which is preliminary data.</text>
</comment>
<evidence type="ECO:0000256" key="3">
    <source>
        <dbReference type="ARBA" id="ARBA00023125"/>
    </source>
</evidence>
<protein>
    <recommendedName>
        <fullName evidence="9">Homeobox domain-containing protein</fullName>
    </recommendedName>
</protein>
<keyword evidence="4 7" id="KW-0371">Homeobox</keyword>